<evidence type="ECO:0000313" key="1">
    <source>
        <dbReference type="EMBL" id="MSS77430.1"/>
    </source>
</evidence>
<dbReference type="EMBL" id="VULQ01000003">
    <property type="protein sequence ID" value="MSS77430.1"/>
    <property type="molecule type" value="Genomic_DNA"/>
</dbReference>
<comment type="caution">
    <text evidence="1">The sequence shown here is derived from an EMBL/GenBank/DDBJ whole genome shotgun (WGS) entry which is preliminary data.</text>
</comment>
<dbReference type="RefSeq" id="WP_154539561.1">
    <property type="nucleotide sequence ID" value="NZ_VULQ01000003.1"/>
</dbReference>
<reference evidence="1 2" key="1">
    <citation type="submission" date="2019-08" db="EMBL/GenBank/DDBJ databases">
        <title>In-depth cultivation of the pig gut microbiome towards novel bacterial diversity and tailored functional studies.</title>
        <authorList>
            <person name="Wylensek D."/>
            <person name="Hitch T.C.A."/>
            <person name="Clavel T."/>
        </authorList>
    </citation>
    <scope>NUCLEOTIDE SEQUENCE [LARGE SCALE GENOMIC DNA]</scope>
    <source>
        <strain evidence="1 2">WCA-380-WT-2B</strain>
    </source>
</reference>
<name>A0A6N7VDA1_9FIRM</name>
<dbReference type="AlphaFoldDB" id="A0A6N7VDA1"/>
<dbReference type="InterPro" id="IPR021321">
    <property type="entry name" value="DUF2922"/>
</dbReference>
<keyword evidence="2" id="KW-1185">Reference proteome</keyword>
<organism evidence="1 2">
    <name type="scientific">Anaerococcus porci</name>
    <dbReference type="NCBI Taxonomy" id="2652269"/>
    <lineage>
        <taxon>Bacteria</taxon>
        <taxon>Bacillati</taxon>
        <taxon>Bacillota</taxon>
        <taxon>Tissierellia</taxon>
        <taxon>Tissierellales</taxon>
        <taxon>Peptoniphilaceae</taxon>
        <taxon>Anaerococcus</taxon>
    </lineage>
</organism>
<dbReference type="Pfam" id="PF11148">
    <property type="entry name" value="DUF2922"/>
    <property type="match status" value="1"/>
</dbReference>
<protein>
    <submittedName>
        <fullName evidence="1">DUF2922 domain-containing protein</fullName>
    </submittedName>
</protein>
<gene>
    <name evidence="1" type="ORF">FYJ26_03255</name>
</gene>
<accession>A0A6N7VDA1</accession>
<evidence type="ECO:0000313" key="2">
    <source>
        <dbReference type="Proteomes" id="UP000441925"/>
    </source>
</evidence>
<sequence length="76" mass="8859">MENRKLKLGFKDDFNKSKTISVDYPKVDLNNQEIRTAMDKIIESKVIETKDGKISKVDKAYIERVSRDEINVNEII</sequence>
<proteinExistence type="predicted"/>
<dbReference type="Proteomes" id="UP000441925">
    <property type="component" value="Unassembled WGS sequence"/>
</dbReference>